<dbReference type="InterPro" id="IPR036890">
    <property type="entry name" value="HATPase_C_sf"/>
</dbReference>
<dbReference type="NCBIfam" id="TIGR00229">
    <property type="entry name" value="sensory_box"/>
    <property type="match status" value="2"/>
</dbReference>
<evidence type="ECO:0000256" key="5">
    <source>
        <dbReference type="ARBA" id="ARBA00022741"/>
    </source>
</evidence>
<keyword evidence="4" id="KW-0808">Transferase</keyword>
<evidence type="ECO:0000259" key="11">
    <source>
        <dbReference type="PROSITE" id="PS50113"/>
    </source>
</evidence>
<dbReference type="Pfam" id="PF00512">
    <property type="entry name" value="HisKA"/>
    <property type="match status" value="1"/>
</dbReference>
<dbReference type="PROSITE" id="PS50113">
    <property type="entry name" value="PAC"/>
    <property type="match status" value="1"/>
</dbReference>
<feature type="domain" description="Histidine kinase" evidence="9">
    <location>
        <begin position="272"/>
        <end position="478"/>
    </location>
</feature>
<dbReference type="RefSeq" id="WP_062442942.1">
    <property type="nucleotide sequence ID" value="NZ_BMCJ01000005.1"/>
</dbReference>
<organism evidence="12 13">
    <name type="scientific">Thalassobacillus devorans</name>
    <dbReference type="NCBI Taxonomy" id="279813"/>
    <lineage>
        <taxon>Bacteria</taxon>
        <taxon>Bacillati</taxon>
        <taxon>Bacillota</taxon>
        <taxon>Bacilli</taxon>
        <taxon>Bacillales</taxon>
        <taxon>Bacillaceae</taxon>
        <taxon>Thalassobacillus</taxon>
    </lineage>
</organism>
<evidence type="ECO:0000259" key="10">
    <source>
        <dbReference type="PROSITE" id="PS50112"/>
    </source>
</evidence>
<dbReference type="PANTHER" id="PTHR43065:SF46">
    <property type="entry name" value="C4-DICARBOXYLATE TRANSPORT SENSOR PROTEIN DCTB"/>
    <property type="match status" value="1"/>
</dbReference>
<dbReference type="SUPFAM" id="SSF55874">
    <property type="entry name" value="ATPase domain of HSP90 chaperone/DNA topoisomerase II/histidine kinase"/>
    <property type="match status" value="1"/>
</dbReference>
<name>A0ABQ1PG30_9BACI</name>
<dbReference type="PROSITE" id="PS50112">
    <property type="entry name" value="PAS"/>
    <property type="match status" value="2"/>
</dbReference>
<dbReference type="PROSITE" id="PS50109">
    <property type="entry name" value="HIS_KIN"/>
    <property type="match status" value="1"/>
</dbReference>
<dbReference type="SUPFAM" id="SSF47384">
    <property type="entry name" value="Homodimeric domain of signal transducing histidine kinase"/>
    <property type="match status" value="1"/>
</dbReference>
<dbReference type="Gene3D" id="1.10.287.130">
    <property type="match status" value="1"/>
</dbReference>
<dbReference type="InterPro" id="IPR005467">
    <property type="entry name" value="His_kinase_dom"/>
</dbReference>
<dbReference type="SMART" id="SM00091">
    <property type="entry name" value="PAS"/>
    <property type="match status" value="2"/>
</dbReference>
<dbReference type="Gene3D" id="3.30.450.20">
    <property type="entry name" value="PAS domain"/>
    <property type="match status" value="2"/>
</dbReference>
<dbReference type="PANTHER" id="PTHR43065">
    <property type="entry name" value="SENSOR HISTIDINE KINASE"/>
    <property type="match status" value="1"/>
</dbReference>
<protein>
    <recommendedName>
        <fullName evidence="2">histidine kinase</fullName>
        <ecNumber evidence="2">2.7.13.3</ecNumber>
    </recommendedName>
</protein>
<dbReference type="SMART" id="SM00387">
    <property type="entry name" value="HATPase_c"/>
    <property type="match status" value="1"/>
</dbReference>
<keyword evidence="8" id="KW-0902">Two-component regulatory system</keyword>
<gene>
    <name evidence="12" type="ORF">GCM10007216_29190</name>
</gene>
<comment type="catalytic activity">
    <reaction evidence="1">
        <text>ATP + protein L-histidine = ADP + protein N-phospho-L-histidine.</text>
        <dbReference type="EC" id="2.7.13.3"/>
    </reaction>
</comment>
<dbReference type="InterPro" id="IPR003661">
    <property type="entry name" value="HisK_dim/P_dom"/>
</dbReference>
<feature type="domain" description="PAS" evidence="10">
    <location>
        <begin position="132"/>
        <end position="201"/>
    </location>
</feature>
<dbReference type="Gene3D" id="3.30.565.10">
    <property type="entry name" value="Histidine kinase-like ATPase, C-terminal domain"/>
    <property type="match status" value="1"/>
</dbReference>
<dbReference type="PRINTS" id="PR00344">
    <property type="entry name" value="BCTRLSENSOR"/>
</dbReference>
<evidence type="ECO:0000313" key="12">
    <source>
        <dbReference type="EMBL" id="GGC96592.1"/>
    </source>
</evidence>
<dbReference type="InterPro" id="IPR000700">
    <property type="entry name" value="PAS-assoc_C"/>
</dbReference>
<keyword evidence="3" id="KW-0597">Phosphoprotein</keyword>
<evidence type="ECO:0000259" key="9">
    <source>
        <dbReference type="PROSITE" id="PS50109"/>
    </source>
</evidence>
<keyword evidence="13" id="KW-1185">Reference proteome</keyword>
<dbReference type="InterPro" id="IPR004358">
    <property type="entry name" value="Sig_transdc_His_kin-like_C"/>
</dbReference>
<dbReference type="InterPro" id="IPR035965">
    <property type="entry name" value="PAS-like_dom_sf"/>
</dbReference>
<keyword evidence="7" id="KW-0067">ATP-binding</keyword>
<dbReference type="InterPro" id="IPR000014">
    <property type="entry name" value="PAS"/>
</dbReference>
<dbReference type="InterPro" id="IPR003594">
    <property type="entry name" value="HATPase_dom"/>
</dbReference>
<dbReference type="InterPro" id="IPR001610">
    <property type="entry name" value="PAC"/>
</dbReference>
<evidence type="ECO:0000256" key="3">
    <source>
        <dbReference type="ARBA" id="ARBA00022553"/>
    </source>
</evidence>
<evidence type="ECO:0000256" key="1">
    <source>
        <dbReference type="ARBA" id="ARBA00000085"/>
    </source>
</evidence>
<evidence type="ECO:0000256" key="6">
    <source>
        <dbReference type="ARBA" id="ARBA00022777"/>
    </source>
</evidence>
<dbReference type="EC" id="2.7.13.3" evidence="2"/>
<evidence type="ECO:0000256" key="8">
    <source>
        <dbReference type="ARBA" id="ARBA00023012"/>
    </source>
</evidence>
<evidence type="ECO:0000256" key="2">
    <source>
        <dbReference type="ARBA" id="ARBA00012438"/>
    </source>
</evidence>
<keyword evidence="6" id="KW-0418">Kinase</keyword>
<evidence type="ECO:0000313" key="13">
    <source>
        <dbReference type="Proteomes" id="UP000619534"/>
    </source>
</evidence>
<evidence type="ECO:0000256" key="4">
    <source>
        <dbReference type="ARBA" id="ARBA00022679"/>
    </source>
</evidence>
<dbReference type="Pfam" id="PF13426">
    <property type="entry name" value="PAS_9"/>
    <property type="match status" value="1"/>
</dbReference>
<reference evidence="13" key="1">
    <citation type="journal article" date="2019" name="Int. J. Syst. Evol. Microbiol.">
        <title>The Global Catalogue of Microorganisms (GCM) 10K type strain sequencing project: providing services to taxonomists for standard genome sequencing and annotation.</title>
        <authorList>
            <consortium name="The Broad Institute Genomics Platform"/>
            <consortium name="The Broad Institute Genome Sequencing Center for Infectious Disease"/>
            <person name="Wu L."/>
            <person name="Ma J."/>
        </authorList>
    </citation>
    <scope>NUCLEOTIDE SEQUENCE [LARGE SCALE GENOMIC DNA]</scope>
    <source>
        <strain evidence="13">CCM 7282</strain>
    </source>
</reference>
<dbReference type="SMART" id="SM00388">
    <property type="entry name" value="HisKA"/>
    <property type="match status" value="1"/>
</dbReference>
<keyword evidence="5" id="KW-0547">Nucleotide-binding</keyword>
<dbReference type="EMBL" id="BMCJ01000005">
    <property type="protein sequence ID" value="GGC96592.1"/>
    <property type="molecule type" value="Genomic_DNA"/>
</dbReference>
<dbReference type="InterPro" id="IPR036097">
    <property type="entry name" value="HisK_dim/P_sf"/>
</dbReference>
<dbReference type="Proteomes" id="UP000619534">
    <property type="component" value="Unassembled WGS sequence"/>
</dbReference>
<feature type="domain" description="PAS" evidence="10">
    <location>
        <begin position="7"/>
        <end position="77"/>
    </location>
</feature>
<dbReference type="InterPro" id="IPR013767">
    <property type="entry name" value="PAS_fold"/>
</dbReference>
<dbReference type="CDD" id="cd00082">
    <property type="entry name" value="HisKA"/>
    <property type="match status" value="1"/>
</dbReference>
<sequence>MLDNIETQGAFMNAFKHAFIGMAIVDVDGNFIMVNRSFCRILEFEQEELLQKNVIDVTPPQDYNLVSCQLQRLFNGETEAFEIEKRCYKKGGEIMWGRLSVSVYQDEKDRHLIIQLQDITERKLHEEELLEREREYRKLVENAPDAMVIHDAEKFIYINQAGAEALQSSPQELVGQPLTKIIRQEEWPGFHERVAEALEIGRAEGIVELTVVLPDGKLMDILSTGSVINYQGKKAIQAVFRNNTAQKEFETKSNYLLQQYEKMNLVSEFAASVAHEIKNPLTILKGFIQLIEISKQNKAYTQYENLIFSEIDRIHLMVNEFLTLAKPSEEDMKLTDLHEALQQSIRLLNAHATAHHVTIHLEKVPPIPLIQAIENKMKQAFINIIKNAIEAMQGGGNLHITIRKWNGNITIQFADEGCGMTEEELRKVTTPFFTTKTDGTGLGMMITNNIIKSHDGEMEVESRVGEGTKVSLIIPVSGQ</sequence>
<dbReference type="SUPFAM" id="SSF55785">
    <property type="entry name" value="PYP-like sensor domain (PAS domain)"/>
    <property type="match status" value="2"/>
</dbReference>
<dbReference type="Pfam" id="PF00989">
    <property type="entry name" value="PAS"/>
    <property type="match status" value="1"/>
</dbReference>
<dbReference type="SMART" id="SM00086">
    <property type="entry name" value="PAC"/>
    <property type="match status" value="2"/>
</dbReference>
<proteinExistence type="predicted"/>
<comment type="caution">
    <text evidence="12">The sequence shown here is derived from an EMBL/GenBank/DDBJ whole genome shotgun (WGS) entry which is preliminary data.</text>
</comment>
<accession>A0ABQ1PG30</accession>
<dbReference type="Pfam" id="PF02518">
    <property type="entry name" value="HATPase_c"/>
    <property type="match status" value="1"/>
</dbReference>
<dbReference type="CDD" id="cd00130">
    <property type="entry name" value="PAS"/>
    <property type="match status" value="2"/>
</dbReference>
<evidence type="ECO:0000256" key="7">
    <source>
        <dbReference type="ARBA" id="ARBA00022840"/>
    </source>
</evidence>
<feature type="domain" description="PAC" evidence="11">
    <location>
        <begin position="81"/>
        <end position="131"/>
    </location>
</feature>